<accession>A0A7X1LT85</accession>
<evidence type="ECO:0000256" key="1">
    <source>
        <dbReference type="SAM" id="MobiDB-lite"/>
    </source>
</evidence>
<comment type="caution">
    <text evidence="3">The sequence shown here is derived from an EMBL/GenBank/DDBJ whole genome shotgun (WGS) entry which is preliminary data.</text>
</comment>
<dbReference type="EMBL" id="JACMHY010000012">
    <property type="protein sequence ID" value="MBC2868477.1"/>
    <property type="molecule type" value="Genomic_DNA"/>
</dbReference>
<feature type="region of interest" description="Disordered" evidence="1">
    <location>
        <begin position="44"/>
        <end position="122"/>
    </location>
</feature>
<dbReference type="RefSeq" id="WP_159675337.1">
    <property type="nucleotide sequence ID" value="NZ_JACMHY010000012.1"/>
</dbReference>
<evidence type="ECO:0008006" key="5">
    <source>
        <dbReference type="Google" id="ProtNLM"/>
    </source>
</evidence>
<dbReference type="AlphaFoldDB" id="A0A7X1LT85"/>
<feature type="compositionally biased region" description="Basic and acidic residues" evidence="1">
    <location>
        <begin position="44"/>
        <end position="57"/>
    </location>
</feature>
<feature type="transmembrane region" description="Helical" evidence="2">
    <location>
        <begin position="12"/>
        <end position="35"/>
    </location>
</feature>
<name>A0A7X1LT85_9ACTN</name>
<protein>
    <recommendedName>
        <fullName evidence="5">Secreted protein</fullName>
    </recommendedName>
</protein>
<feature type="compositionally biased region" description="Basic and acidic residues" evidence="1">
    <location>
        <begin position="96"/>
        <end position="106"/>
    </location>
</feature>
<dbReference type="OrthoDB" id="4330154at2"/>
<evidence type="ECO:0000313" key="3">
    <source>
        <dbReference type="EMBL" id="MBC2868477.1"/>
    </source>
</evidence>
<gene>
    <name evidence="3" type="ORF">H1R13_26970</name>
</gene>
<dbReference type="Proteomes" id="UP000517694">
    <property type="component" value="Unassembled WGS sequence"/>
</dbReference>
<evidence type="ECO:0000313" key="4">
    <source>
        <dbReference type="Proteomes" id="UP000517694"/>
    </source>
</evidence>
<keyword evidence="2" id="KW-0472">Membrane</keyword>
<sequence>MDTTRYETVAAGSGAGIALVVIGGIIVVGVLIWAFRLGIKVMQRESRTPRHSEHPKLPDSGPVYETQQRREPDEVPDADETGRRLTPHELGASGSRRSEDQSRPRWEPGSSGSFGSGGPGGR</sequence>
<keyword evidence="2" id="KW-1133">Transmembrane helix</keyword>
<feature type="compositionally biased region" description="Gly residues" evidence="1">
    <location>
        <begin position="112"/>
        <end position="122"/>
    </location>
</feature>
<proteinExistence type="predicted"/>
<organism evidence="3 4">
    <name type="scientific">Streptomyces mexicanus</name>
    <dbReference type="NCBI Taxonomy" id="178566"/>
    <lineage>
        <taxon>Bacteria</taxon>
        <taxon>Bacillati</taxon>
        <taxon>Actinomycetota</taxon>
        <taxon>Actinomycetes</taxon>
        <taxon>Kitasatosporales</taxon>
        <taxon>Streptomycetaceae</taxon>
        <taxon>Streptomyces</taxon>
    </lineage>
</organism>
<keyword evidence="4" id="KW-1185">Reference proteome</keyword>
<keyword evidence="2" id="KW-0812">Transmembrane</keyword>
<dbReference type="Pfam" id="PF20087">
    <property type="entry name" value="DUF6479"/>
    <property type="match status" value="1"/>
</dbReference>
<reference evidence="3 4" key="1">
    <citation type="submission" date="2020-08" db="EMBL/GenBank/DDBJ databases">
        <title>Whole-Genome Sequence of French Clinical Streptomyces mexicanus Strain Q0842.</title>
        <authorList>
            <person name="Boxberger M."/>
            <person name="La Scola B."/>
        </authorList>
    </citation>
    <scope>NUCLEOTIDE SEQUENCE [LARGE SCALE GENOMIC DNA]</scope>
    <source>
        <strain evidence="3 4">Marseille-Q0842</strain>
    </source>
</reference>
<dbReference type="InterPro" id="IPR045513">
    <property type="entry name" value="DUF6479"/>
</dbReference>
<evidence type="ECO:0000256" key="2">
    <source>
        <dbReference type="SAM" id="Phobius"/>
    </source>
</evidence>